<dbReference type="AlphaFoldDB" id="A0A1L9QLT4"/>
<dbReference type="Proteomes" id="UP000183940">
    <property type="component" value="Unassembled WGS sequence"/>
</dbReference>
<dbReference type="PANTHER" id="PTHR10098:SF112">
    <property type="entry name" value="SLR0380 PROTEIN"/>
    <property type="match status" value="1"/>
</dbReference>
<gene>
    <name evidence="3" type="ORF">BI308_21130</name>
</gene>
<dbReference type="Pfam" id="PF13181">
    <property type="entry name" value="TPR_8"/>
    <property type="match status" value="1"/>
</dbReference>
<dbReference type="PROSITE" id="PS50005">
    <property type="entry name" value="TPR"/>
    <property type="match status" value="1"/>
</dbReference>
<dbReference type="STRING" id="1925591.BI308_21130"/>
<dbReference type="InterPro" id="IPR024983">
    <property type="entry name" value="CHAT_dom"/>
</dbReference>
<accession>A0A1L9QLT4</accession>
<dbReference type="SUPFAM" id="SSF48452">
    <property type="entry name" value="TPR-like"/>
    <property type="match status" value="3"/>
</dbReference>
<dbReference type="InterPro" id="IPR019734">
    <property type="entry name" value="TPR_rpt"/>
</dbReference>
<reference evidence="3" key="1">
    <citation type="submission" date="2016-10" db="EMBL/GenBank/DDBJ databases">
        <title>CRISPR-Cas defence system in Roseofilum reptotaenium: evidence of a bacteriophage-cyanobacterium arms race in the coral black band disease.</title>
        <authorList>
            <person name="Buerger P."/>
            <person name="Wood-Charlson E.M."/>
            <person name="Weynberg K.D."/>
            <person name="Willis B."/>
            <person name="Van Oppen M.J."/>
        </authorList>
    </citation>
    <scope>NUCLEOTIDE SEQUENCE [LARGE SCALE GENOMIC DNA]</scope>
    <source>
        <strain evidence="3">AO1-A</strain>
    </source>
</reference>
<evidence type="ECO:0000256" key="1">
    <source>
        <dbReference type="PROSITE-ProRule" id="PRU00339"/>
    </source>
</evidence>
<proteinExistence type="predicted"/>
<evidence type="ECO:0000313" key="4">
    <source>
        <dbReference type="Proteomes" id="UP000183940"/>
    </source>
</evidence>
<evidence type="ECO:0000313" key="3">
    <source>
        <dbReference type="EMBL" id="OJJ19815.1"/>
    </source>
</evidence>
<dbReference type="PANTHER" id="PTHR10098">
    <property type="entry name" value="RAPSYN-RELATED"/>
    <property type="match status" value="1"/>
</dbReference>
<sequence>MVRFWSRNKLFQGYNGWVRFLAIALAVALLVIIGVPALGEQPPRIGLATTETTDLIEQGCQLYERQQYEEAIAVWQEALNQSEHNGESANQAIALNYLSLADQGLGNWESATTRIDNALKLLEQFPSESRILAQVLNTQGQLYHSQGQFEAALSAWENAEQAYRQAGDAEGVIGSQLNQASVLQHLGLNGRSQERLHSLLQRLENQPNSLLKVQALRMLGISLHFSAQWRNAKQLLEESFNQSQNLNSPSETAQSLLSLGNLAKDLNHPQMALDYYQQAIATTQDHLLLKVQATANLLRLHIQQQAFAEALELIPPLKADLAQLPLSHSSIHATLNVAESLWRLFDLQPQSDPTLLETATQLTTQARQQSITLKDPRAQAWATLQLGKFSAENEDWESALELTHEALFMAQKIGAADLQARANWQHGQLLVQQEDRDSALVAYRSAVDSLESIRGEVVATNPELQFSFTEDIDPLYRGLIGLLLQGDEDSELELKNVQEARDMLESLQLAELDYFFREACRANRPKPIDEIDPKAAVIYPIILPDRLEVILTLPGNIQQHYSTSIPQPELEEHLHEMRQALHPAYGNLKRLKLYQQAYHWLIQPAESALKQHKIETLVFVLDSQLQNLPMAALHNGDRYLIEDYAIALTKSLKLIQSPPLEPNQLKALTAGLSEARQGFRSLPGVASEVEQIGHEINTRVLLDRTFTAEELKKAIQDTPFPIVHLATHGQFSSDAEETFILTWDSQINVRELDTLVKSRSQPLQNPIELLVLSACKTAQGDERAILGLAGVALRSGARSTLATLWAVRDRSTAEFMVHFYQHLNQPGMSKAKALQQAQINLLHSKYHHPIYWAPFVMVGNWI</sequence>
<dbReference type="InterPro" id="IPR011990">
    <property type="entry name" value="TPR-like_helical_dom_sf"/>
</dbReference>
<organism evidence="3 4">
    <name type="scientific">Roseofilum reptotaenium AO1-A</name>
    <dbReference type="NCBI Taxonomy" id="1925591"/>
    <lineage>
        <taxon>Bacteria</taxon>
        <taxon>Bacillati</taxon>
        <taxon>Cyanobacteriota</taxon>
        <taxon>Cyanophyceae</taxon>
        <taxon>Desertifilales</taxon>
        <taxon>Desertifilaceae</taxon>
        <taxon>Roseofilum</taxon>
    </lineage>
</organism>
<protein>
    <recommendedName>
        <fullName evidence="2">CHAT domain-containing protein</fullName>
    </recommendedName>
</protein>
<dbReference type="EMBL" id="MLAW01000049">
    <property type="protein sequence ID" value="OJJ19815.1"/>
    <property type="molecule type" value="Genomic_DNA"/>
</dbReference>
<name>A0A1L9QLT4_9CYAN</name>
<evidence type="ECO:0000259" key="2">
    <source>
        <dbReference type="Pfam" id="PF12770"/>
    </source>
</evidence>
<feature type="domain" description="CHAT" evidence="2">
    <location>
        <begin position="593"/>
        <end position="860"/>
    </location>
</feature>
<comment type="caution">
    <text evidence="3">The sequence shown here is derived from an EMBL/GenBank/DDBJ whole genome shotgun (WGS) entry which is preliminary data.</text>
</comment>
<feature type="repeat" description="TPR" evidence="1">
    <location>
        <begin position="253"/>
        <end position="286"/>
    </location>
</feature>
<dbReference type="Pfam" id="PF12770">
    <property type="entry name" value="CHAT"/>
    <property type="match status" value="1"/>
</dbReference>
<keyword evidence="1" id="KW-0802">TPR repeat</keyword>
<dbReference type="Gene3D" id="1.25.40.10">
    <property type="entry name" value="Tetratricopeptide repeat domain"/>
    <property type="match status" value="4"/>
</dbReference>
<dbReference type="SMART" id="SM00028">
    <property type="entry name" value="TPR"/>
    <property type="match status" value="7"/>
</dbReference>
<keyword evidence="4" id="KW-1185">Reference proteome</keyword>